<dbReference type="AlphaFoldDB" id="K0TMV6"/>
<keyword evidence="2" id="KW-1185">Reference proteome</keyword>
<gene>
    <name evidence="1" type="ORF">THAOC_01676</name>
</gene>
<evidence type="ECO:0000313" key="2">
    <source>
        <dbReference type="Proteomes" id="UP000266841"/>
    </source>
</evidence>
<dbReference type="Proteomes" id="UP000266841">
    <property type="component" value="Unassembled WGS sequence"/>
</dbReference>
<accession>K0TMV6</accession>
<sequence>MENPPSGGKRPFLRALMSSSGYFTRQREAVDLGMLKEGDSEMGVQHDVNDFLLRLTEVLRLKRRRRMGALCGMNWNRGGRTGHLKQNEAGSDFGTFLRWALHVTSGGLAHVMLVARPEQIVSIEESNSEFHALRQRMVINYPPMDQVRKFIAAEAKGDLTEDLVNEISSNIGGQLKNLRLFAHTIQSHRSSGGAVGQGTESLTPQQACQMLLQDLVADSNELVLRTWDRLVRDGDDATNRLTRLKRALRFLNMAKIIADKGALPRQSMVNQVFRPAKGASASEIEDYVAKGLLAYCSPPIDGTSNNPISVANGELWLSAASPLIRRAFAHLASPELAPSHELALEKEILKLELQNRDGQLSRRLAEQSARIRASAELLKVGRRLGIEGEEKLGQIVSESSVETVDAMSELRRVRKDYDELKYCDEGRKFDWEGNMKDWWTVGDAKEYESRVYVMDKQSDSFEVHGQAVKGALTSGENIVISGDTTWLCEWVPGMLTSSYDSLL</sequence>
<name>K0TMV6_THAOC</name>
<dbReference type="Gene3D" id="3.40.390.10">
    <property type="entry name" value="Collagenase (Catalytic Domain)"/>
    <property type="match status" value="1"/>
</dbReference>
<evidence type="ECO:0000313" key="1">
    <source>
        <dbReference type="EMBL" id="EJK76556.1"/>
    </source>
</evidence>
<dbReference type="EMBL" id="AGNL01002013">
    <property type="protein sequence ID" value="EJK76556.1"/>
    <property type="molecule type" value="Genomic_DNA"/>
</dbReference>
<proteinExistence type="predicted"/>
<dbReference type="InterPro" id="IPR024079">
    <property type="entry name" value="MetalloPept_cat_dom_sf"/>
</dbReference>
<dbReference type="SUPFAM" id="SSF55486">
    <property type="entry name" value="Metalloproteases ('zincins'), catalytic domain"/>
    <property type="match status" value="1"/>
</dbReference>
<dbReference type="OrthoDB" id="6475849at2759"/>
<organism evidence="1 2">
    <name type="scientific">Thalassiosira oceanica</name>
    <name type="common">Marine diatom</name>
    <dbReference type="NCBI Taxonomy" id="159749"/>
    <lineage>
        <taxon>Eukaryota</taxon>
        <taxon>Sar</taxon>
        <taxon>Stramenopiles</taxon>
        <taxon>Ochrophyta</taxon>
        <taxon>Bacillariophyta</taxon>
        <taxon>Coscinodiscophyceae</taxon>
        <taxon>Thalassiosirophycidae</taxon>
        <taxon>Thalassiosirales</taxon>
        <taxon>Thalassiosiraceae</taxon>
        <taxon>Thalassiosira</taxon>
    </lineage>
</organism>
<protein>
    <submittedName>
        <fullName evidence="1">Uncharacterized protein</fullName>
    </submittedName>
</protein>
<dbReference type="eggNOG" id="KOG3624">
    <property type="taxonomic scope" value="Eukaryota"/>
</dbReference>
<reference evidence="1 2" key="1">
    <citation type="journal article" date="2012" name="Genome Biol.">
        <title>Genome and low-iron response of an oceanic diatom adapted to chronic iron limitation.</title>
        <authorList>
            <person name="Lommer M."/>
            <person name="Specht M."/>
            <person name="Roy A.S."/>
            <person name="Kraemer L."/>
            <person name="Andreson R."/>
            <person name="Gutowska M.A."/>
            <person name="Wolf J."/>
            <person name="Bergner S.V."/>
            <person name="Schilhabel M.B."/>
            <person name="Klostermeier U.C."/>
            <person name="Beiko R.G."/>
            <person name="Rosenstiel P."/>
            <person name="Hippler M."/>
            <person name="Laroche J."/>
        </authorList>
    </citation>
    <scope>NUCLEOTIDE SEQUENCE [LARGE SCALE GENOMIC DNA]</scope>
    <source>
        <strain evidence="1 2">CCMP1005</strain>
    </source>
</reference>
<comment type="caution">
    <text evidence="1">The sequence shown here is derived from an EMBL/GenBank/DDBJ whole genome shotgun (WGS) entry which is preliminary data.</text>
</comment>
<dbReference type="GO" id="GO:0008237">
    <property type="term" value="F:metallopeptidase activity"/>
    <property type="evidence" value="ECO:0007669"/>
    <property type="project" value="InterPro"/>
</dbReference>